<accession>A0ABT5N376</accession>
<evidence type="ECO:0000256" key="6">
    <source>
        <dbReference type="ARBA" id="ARBA00023136"/>
    </source>
</evidence>
<dbReference type="NCBIfam" id="TIGR00786">
    <property type="entry name" value="dctM"/>
    <property type="match status" value="1"/>
</dbReference>
<feature type="transmembrane region" description="Helical" evidence="7">
    <location>
        <begin position="189"/>
        <end position="209"/>
    </location>
</feature>
<keyword evidence="3 7" id="KW-0997">Cell inner membrane</keyword>
<proteinExistence type="inferred from homology"/>
<dbReference type="EMBL" id="JAQSIP010000012">
    <property type="protein sequence ID" value="MDD0840769.1"/>
    <property type="molecule type" value="Genomic_DNA"/>
</dbReference>
<dbReference type="Proteomes" id="UP001528673">
    <property type="component" value="Unassembled WGS sequence"/>
</dbReference>
<feature type="transmembrane region" description="Helical" evidence="7">
    <location>
        <begin position="425"/>
        <end position="446"/>
    </location>
</feature>
<keyword evidence="5 7" id="KW-1133">Transmembrane helix</keyword>
<keyword evidence="11" id="KW-1185">Reference proteome</keyword>
<keyword evidence="2" id="KW-1003">Cell membrane</keyword>
<keyword evidence="6 7" id="KW-0472">Membrane</keyword>
<feature type="transmembrane region" description="Helical" evidence="7">
    <location>
        <begin position="6"/>
        <end position="34"/>
    </location>
</feature>
<dbReference type="Pfam" id="PF06808">
    <property type="entry name" value="DctM"/>
    <property type="match status" value="1"/>
</dbReference>
<feature type="domain" description="TRAP C4-dicarboxylate transport system permease DctM subunit" evidence="9">
    <location>
        <begin position="11"/>
        <end position="448"/>
    </location>
</feature>
<evidence type="ECO:0000256" key="7">
    <source>
        <dbReference type="RuleBase" id="RU369079"/>
    </source>
</evidence>
<protein>
    <recommendedName>
        <fullName evidence="7">TRAP transporter large permease protein</fullName>
    </recommendedName>
</protein>
<gene>
    <name evidence="10" type="ORF">PSQ40_19490</name>
</gene>
<feature type="transmembrane region" description="Helical" evidence="7">
    <location>
        <begin position="337"/>
        <end position="365"/>
    </location>
</feature>
<dbReference type="RefSeq" id="WP_273953552.1">
    <property type="nucleotide sequence ID" value="NZ_JAQSIP010000012.1"/>
</dbReference>
<dbReference type="InterPro" id="IPR004681">
    <property type="entry name" value="TRAP_DctM"/>
</dbReference>
<keyword evidence="7" id="KW-0813">Transport</keyword>
<feature type="region of interest" description="Disordered" evidence="8">
    <location>
        <begin position="471"/>
        <end position="503"/>
    </location>
</feature>
<dbReference type="PANTHER" id="PTHR33362">
    <property type="entry name" value="SIALIC ACID TRAP TRANSPORTER PERMEASE PROTEIN SIAT-RELATED"/>
    <property type="match status" value="1"/>
</dbReference>
<feature type="transmembrane region" description="Helical" evidence="7">
    <location>
        <begin position="256"/>
        <end position="276"/>
    </location>
</feature>
<organism evidence="10 11">
    <name type="scientific">Curvibacter cyanobacteriorum</name>
    <dbReference type="NCBI Taxonomy" id="3026422"/>
    <lineage>
        <taxon>Bacteria</taxon>
        <taxon>Pseudomonadati</taxon>
        <taxon>Pseudomonadota</taxon>
        <taxon>Betaproteobacteria</taxon>
        <taxon>Burkholderiales</taxon>
        <taxon>Comamonadaceae</taxon>
        <taxon>Curvibacter</taxon>
    </lineage>
</organism>
<feature type="transmembrane region" description="Helical" evidence="7">
    <location>
        <begin position="105"/>
        <end position="133"/>
    </location>
</feature>
<name>A0ABT5N376_9BURK</name>
<feature type="compositionally biased region" description="Acidic residues" evidence="8">
    <location>
        <begin position="471"/>
        <end position="483"/>
    </location>
</feature>
<feature type="compositionally biased region" description="Basic and acidic residues" evidence="8">
    <location>
        <begin position="484"/>
        <end position="503"/>
    </location>
</feature>
<evidence type="ECO:0000256" key="8">
    <source>
        <dbReference type="SAM" id="MobiDB-lite"/>
    </source>
</evidence>
<evidence type="ECO:0000256" key="4">
    <source>
        <dbReference type="ARBA" id="ARBA00022692"/>
    </source>
</evidence>
<evidence type="ECO:0000256" key="1">
    <source>
        <dbReference type="ARBA" id="ARBA00004429"/>
    </source>
</evidence>
<feature type="transmembrane region" description="Helical" evidence="7">
    <location>
        <begin position="230"/>
        <end position="250"/>
    </location>
</feature>
<reference evidence="10 11" key="1">
    <citation type="submission" date="2023-02" db="EMBL/GenBank/DDBJ databases">
        <title>Bacterial whole genomic sequence of Curvibacter sp. HBC61.</title>
        <authorList>
            <person name="Le V."/>
            <person name="Ko S.-R."/>
            <person name="Ahn C.-Y."/>
            <person name="Oh H.-M."/>
        </authorList>
    </citation>
    <scope>NUCLEOTIDE SEQUENCE [LARGE SCALE GENOMIC DNA]</scope>
    <source>
        <strain evidence="10 11">HBC61</strain>
    </source>
</reference>
<feature type="transmembrane region" description="Helical" evidence="7">
    <location>
        <begin position="296"/>
        <end position="317"/>
    </location>
</feature>
<comment type="similarity">
    <text evidence="7">Belongs to the TRAP transporter large permease family.</text>
</comment>
<comment type="caution">
    <text evidence="10">The sequence shown here is derived from an EMBL/GenBank/DDBJ whole genome shotgun (WGS) entry which is preliminary data.</text>
</comment>
<comment type="subcellular location">
    <subcellularLocation>
        <location evidence="1 7">Cell inner membrane</location>
        <topology evidence="1 7">Multi-pass membrane protein</topology>
    </subcellularLocation>
</comment>
<evidence type="ECO:0000256" key="2">
    <source>
        <dbReference type="ARBA" id="ARBA00022475"/>
    </source>
</evidence>
<feature type="transmembrane region" description="Helical" evidence="7">
    <location>
        <begin position="55"/>
        <end position="79"/>
    </location>
</feature>
<keyword evidence="4 7" id="KW-0812">Transmembrane</keyword>
<feature type="transmembrane region" description="Helical" evidence="7">
    <location>
        <begin position="377"/>
        <end position="405"/>
    </location>
</feature>
<evidence type="ECO:0000313" key="11">
    <source>
        <dbReference type="Proteomes" id="UP001528673"/>
    </source>
</evidence>
<feature type="transmembrane region" description="Helical" evidence="7">
    <location>
        <begin position="145"/>
        <end position="169"/>
    </location>
</feature>
<comment type="function">
    <text evidence="7">Part of the tripartite ATP-independent periplasmic (TRAP) transport system.</text>
</comment>
<evidence type="ECO:0000313" key="10">
    <source>
        <dbReference type="EMBL" id="MDD0840769.1"/>
    </source>
</evidence>
<evidence type="ECO:0000259" key="9">
    <source>
        <dbReference type="Pfam" id="PF06808"/>
    </source>
</evidence>
<comment type="subunit">
    <text evidence="7">The complex comprises the extracytoplasmic solute receptor protein and the two transmembrane proteins.</text>
</comment>
<sequence length="503" mass="54200">MLMENFAPFMFGGLVLVMLIGFPVAFSLAALGLASGFFAISQGWFPASYLSNLPLNMFGILSNDLLLAIPFFTFMGALLEKCGLAEDMLDSMGQLFGPVRGGLGYSVIIVGFILGAITGTVAGQVIAMALISLPVMIRYGYNMRYATGVLAASGTITQLVPPSLVLIVMADQLGRSVGDMYKGAWGPSILQVLIFAGYTFALSVFKPSYVPGVPKEARTLVGWALWAKCLRGIIPSAVLIFAVLGSMGGLPGIDTAIATPTEAGAMGVVGAMVLAAMHKRLSPSLIWEAMQGTMRLTAMVVFILIGARVFSMVFQGVDGAKWVEHLLSGLPGGQTGFLIAVNIFIFFLAFFLDFFEIAFIILPMLGPVADKLGIDLVWFGVLLCVNMQTSFMHPPFGFALFYLRGISDTLFKEGRIKNPIKSSDIYMGSIPWVIMQLVLVAVVIFVPQTVTMFIPKEAVIDVNKVTIEVPADEEEAKPEDDADAEQKKLEEMFKPSEEKPASK</sequence>
<evidence type="ECO:0000256" key="5">
    <source>
        <dbReference type="ARBA" id="ARBA00022989"/>
    </source>
</evidence>
<evidence type="ECO:0000256" key="3">
    <source>
        <dbReference type="ARBA" id="ARBA00022519"/>
    </source>
</evidence>
<dbReference type="InterPro" id="IPR010656">
    <property type="entry name" value="DctM"/>
</dbReference>
<dbReference type="PANTHER" id="PTHR33362:SF7">
    <property type="entry name" value="SLL1103 PROTEIN"/>
    <property type="match status" value="1"/>
</dbReference>